<sequence>MNICYILLFWLIHFLRKFVSSQDAGSNIISTFPQTLRFPEQNVQQLIKLLDGCMGENQSALSKHYLIGNATCNDGSPAGYYLRRSIGSRRWIVFLEGGWYCYDEISCNSRWNRMQHLMSSKHWPERRNVGGILSTNPEENPHWWNANHVFIPYCTSDSWTGRRITPLANSEFSFMGAIIIEQVIKELIPLGLANASTLILAGSSAGGAGVMLNLEEVQKILEPYSSIQVRGITDSGWFLDRAPYSSNAESIASVEAIKKGLALWKGQIPISCKALYIQEPWRCFFGYRLYPSLKVPLFVFQWLFDEAQMTADNVRAPVTKQQWDYVHKMGDSLRNTFRNVTSVFAPSCISHSVLTKRDWQLLRIDDVTLPQALYCWELNTRVKQRASTFVPSMLSDSPAINPKRGRKLNRSGINIGRQETHNRRKRRKNVNKTRSEKRKKDWLRRNNLKLRPQRQTHFCKQRLIERCSWPQCNQLCPKLHNPYTGEEMDFIELLKSFGLDMTSVANALGIDVRTLNNMDHAELINLLTQQTK</sequence>
<evidence type="ECO:0000256" key="3">
    <source>
        <dbReference type="SAM" id="SignalP"/>
    </source>
</evidence>
<organism evidence="4 5">
    <name type="scientific">Rhynocoris fuscipes</name>
    <dbReference type="NCBI Taxonomy" id="488301"/>
    <lineage>
        <taxon>Eukaryota</taxon>
        <taxon>Metazoa</taxon>
        <taxon>Ecdysozoa</taxon>
        <taxon>Arthropoda</taxon>
        <taxon>Hexapoda</taxon>
        <taxon>Insecta</taxon>
        <taxon>Pterygota</taxon>
        <taxon>Neoptera</taxon>
        <taxon>Paraneoptera</taxon>
        <taxon>Hemiptera</taxon>
        <taxon>Heteroptera</taxon>
        <taxon>Panheteroptera</taxon>
        <taxon>Cimicomorpha</taxon>
        <taxon>Reduviidae</taxon>
        <taxon>Harpactorinae</taxon>
        <taxon>Harpactorini</taxon>
        <taxon>Rhynocoris</taxon>
    </lineage>
</organism>
<comment type="similarity">
    <text evidence="1">Belongs to the pectinacetylesterase family. Notum subfamily.</text>
</comment>
<evidence type="ECO:0008006" key="6">
    <source>
        <dbReference type="Google" id="ProtNLM"/>
    </source>
</evidence>
<dbReference type="InterPro" id="IPR004963">
    <property type="entry name" value="PAE/NOTUM"/>
</dbReference>
<dbReference type="GO" id="GO:0016787">
    <property type="term" value="F:hydrolase activity"/>
    <property type="evidence" value="ECO:0007669"/>
    <property type="project" value="InterPro"/>
</dbReference>
<gene>
    <name evidence="4" type="ORF">O3M35_003154</name>
</gene>
<feature type="signal peptide" evidence="3">
    <location>
        <begin position="1"/>
        <end position="21"/>
    </location>
</feature>
<evidence type="ECO:0000256" key="2">
    <source>
        <dbReference type="SAM" id="MobiDB-lite"/>
    </source>
</evidence>
<accession>A0AAW1CKG6</accession>
<evidence type="ECO:0000313" key="4">
    <source>
        <dbReference type="EMBL" id="KAK9498545.1"/>
    </source>
</evidence>
<dbReference type="PANTHER" id="PTHR21562:SF122">
    <property type="entry name" value="PALMITOLEOYL-PROTEIN CARBOXYLESTERASE NOTUM"/>
    <property type="match status" value="1"/>
</dbReference>
<evidence type="ECO:0000256" key="1">
    <source>
        <dbReference type="ARBA" id="ARBA00010213"/>
    </source>
</evidence>
<dbReference type="Pfam" id="PF03283">
    <property type="entry name" value="PAE"/>
    <property type="match status" value="1"/>
</dbReference>
<feature type="compositionally biased region" description="Basic residues" evidence="2">
    <location>
        <begin position="422"/>
        <end position="439"/>
    </location>
</feature>
<keyword evidence="5" id="KW-1185">Reference proteome</keyword>
<feature type="chain" id="PRO_5043721420" description="Palmitoleoyl-protein carboxylesterase NOTUM" evidence="3">
    <location>
        <begin position="22"/>
        <end position="532"/>
    </location>
</feature>
<dbReference type="PANTHER" id="PTHR21562">
    <property type="entry name" value="NOTUM-RELATED"/>
    <property type="match status" value="1"/>
</dbReference>
<feature type="region of interest" description="Disordered" evidence="2">
    <location>
        <begin position="394"/>
        <end position="439"/>
    </location>
</feature>
<dbReference type="Proteomes" id="UP001461498">
    <property type="component" value="Unassembled WGS sequence"/>
</dbReference>
<dbReference type="AlphaFoldDB" id="A0AAW1CKG6"/>
<dbReference type="EMBL" id="JAPXFL010000012">
    <property type="protein sequence ID" value="KAK9498545.1"/>
    <property type="molecule type" value="Genomic_DNA"/>
</dbReference>
<name>A0AAW1CKG6_9HEMI</name>
<keyword evidence="3" id="KW-0732">Signal</keyword>
<proteinExistence type="inferred from homology"/>
<comment type="caution">
    <text evidence="4">The sequence shown here is derived from an EMBL/GenBank/DDBJ whole genome shotgun (WGS) entry which is preliminary data.</text>
</comment>
<evidence type="ECO:0000313" key="5">
    <source>
        <dbReference type="Proteomes" id="UP001461498"/>
    </source>
</evidence>
<reference evidence="4 5" key="1">
    <citation type="submission" date="2022-12" db="EMBL/GenBank/DDBJ databases">
        <title>Chromosome-level genome assembly of true bugs.</title>
        <authorList>
            <person name="Ma L."/>
            <person name="Li H."/>
        </authorList>
    </citation>
    <scope>NUCLEOTIDE SEQUENCE [LARGE SCALE GENOMIC DNA]</scope>
    <source>
        <strain evidence="4">Lab_2022b</strain>
    </source>
</reference>
<protein>
    <recommendedName>
        <fullName evidence="6">Palmitoleoyl-protein carboxylesterase NOTUM</fullName>
    </recommendedName>
</protein>